<feature type="coiled-coil region" evidence="4">
    <location>
        <begin position="204"/>
        <end position="316"/>
    </location>
</feature>
<organism evidence="6 7">
    <name type="scientific">Candidatus Borkfalkia ceftriaxoniphila</name>
    <dbReference type="NCBI Taxonomy" id="2508949"/>
    <lineage>
        <taxon>Bacteria</taxon>
        <taxon>Bacillati</taxon>
        <taxon>Bacillota</taxon>
        <taxon>Clostridia</taxon>
        <taxon>Christensenellales</taxon>
        <taxon>Christensenellaceae</taxon>
        <taxon>Candidatus Borkfalkia</taxon>
    </lineage>
</organism>
<dbReference type="PANTHER" id="PTHR32114">
    <property type="entry name" value="ABC TRANSPORTER ABCH.3"/>
    <property type="match status" value="1"/>
</dbReference>
<dbReference type="EMBL" id="SDOZ01000003">
    <property type="protein sequence ID" value="RXZ58142.1"/>
    <property type="molecule type" value="Genomic_DNA"/>
</dbReference>
<reference evidence="6 7" key="1">
    <citation type="journal article" date="2019" name="Gut">
        <title>Antibiotics-induced monodominance of a novel gut bacterial order.</title>
        <authorList>
            <person name="Hildebrand F."/>
            <person name="Moitinho-Silva L."/>
            <person name="Blasche S."/>
            <person name="Jahn M.T."/>
            <person name="Gossmann T.I."/>
            <person name="Heuerta-Cepas J."/>
            <person name="Hercog R."/>
            <person name="Luetge M."/>
            <person name="Bahram M."/>
            <person name="Pryszlak A."/>
            <person name="Alves R.J."/>
            <person name="Waszak S.M."/>
            <person name="Zhu A."/>
            <person name="Ye L."/>
            <person name="Costea P.I."/>
            <person name="Aalvink S."/>
            <person name="Belzer C."/>
            <person name="Forslund S.K."/>
            <person name="Sunagawa S."/>
            <person name="Hentschel U."/>
            <person name="Merten C."/>
            <person name="Patil K.R."/>
            <person name="Benes V."/>
            <person name="Bork P."/>
        </authorList>
    </citation>
    <scope>NUCLEOTIDE SEQUENCE [LARGE SCALE GENOMIC DNA]</scope>
    <source>
        <strain evidence="6 7">HDS1380</strain>
    </source>
</reference>
<dbReference type="InterPro" id="IPR038729">
    <property type="entry name" value="Rad50/SbcC_AAA"/>
</dbReference>
<dbReference type="RefSeq" id="WP_129226348.1">
    <property type="nucleotide sequence ID" value="NZ_SDOZ01000003.1"/>
</dbReference>
<dbReference type="Gene3D" id="3.40.50.300">
    <property type="entry name" value="P-loop containing nucleotide triphosphate hydrolases"/>
    <property type="match status" value="2"/>
</dbReference>
<evidence type="ECO:0000256" key="4">
    <source>
        <dbReference type="SAM" id="Coils"/>
    </source>
</evidence>
<evidence type="ECO:0000259" key="5">
    <source>
        <dbReference type="Pfam" id="PF13476"/>
    </source>
</evidence>
<feature type="coiled-coil region" evidence="4">
    <location>
        <begin position="353"/>
        <end position="408"/>
    </location>
</feature>
<evidence type="ECO:0000313" key="7">
    <source>
        <dbReference type="Proteomes" id="UP000291269"/>
    </source>
</evidence>
<comment type="caution">
    <text evidence="6">The sequence shown here is derived from an EMBL/GenBank/DDBJ whole genome shotgun (WGS) entry which is preliminary data.</text>
</comment>
<comment type="subunit">
    <text evidence="2">Heterodimer of SbcC and SbcD.</text>
</comment>
<keyword evidence="7" id="KW-1185">Reference proteome</keyword>
<gene>
    <name evidence="6" type="ORF">ESZ91_08755</name>
</gene>
<dbReference type="Pfam" id="PF13476">
    <property type="entry name" value="AAA_23"/>
    <property type="match status" value="1"/>
</dbReference>
<dbReference type="PANTHER" id="PTHR32114:SF2">
    <property type="entry name" value="ABC TRANSPORTER ABCH.3"/>
    <property type="match status" value="1"/>
</dbReference>
<evidence type="ECO:0000256" key="1">
    <source>
        <dbReference type="ARBA" id="ARBA00006930"/>
    </source>
</evidence>
<evidence type="ECO:0000313" key="6">
    <source>
        <dbReference type="EMBL" id="RXZ58142.1"/>
    </source>
</evidence>
<accession>A0A4Q2K5E3</accession>
<dbReference type="InterPro" id="IPR027417">
    <property type="entry name" value="P-loop_NTPase"/>
</dbReference>
<feature type="coiled-coil region" evidence="4">
    <location>
        <begin position="567"/>
        <end position="658"/>
    </location>
</feature>
<protein>
    <recommendedName>
        <fullName evidence="3">Nuclease SbcCD subunit C</fullName>
    </recommendedName>
</protein>
<dbReference type="AlphaFoldDB" id="A0A4Q2K5E3"/>
<evidence type="ECO:0000256" key="2">
    <source>
        <dbReference type="ARBA" id="ARBA00011322"/>
    </source>
</evidence>
<name>A0A4Q2K5E3_9FIRM</name>
<dbReference type="SUPFAM" id="SSF52540">
    <property type="entry name" value="P-loop containing nucleoside triphosphate hydrolases"/>
    <property type="match status" value="1"/>
</dbReference>
<evidence type="ECO:0000256" key="3">
    <source>
        <dbReference type="ARBA" id="ARBA00013368"/>
    </source>
</evidence>
<keyword evidence="4" id="KW-0175">Coiled coil</keyword>
<comment type="similarity">
    <text evidence="1">Belongs to the SMC family. SbcC subfamily.</text>
</comment>
<feature type="coiled-coil region" evidence="4">
    <location>
        <begin position="490"/>
        <end position="542"/>
    </location>
</feature>
<sequence length="889" mass="99839">MKPKYLQFCGINSFSEPAEIDFEKLLRGGIFGIFGDTGSGKTTILDSIVFALYGKIERARGGVGSDIINYGCDRAYVNFEFETESDEGRKVYRIEREIRRKNSLQKAELILIDGDRRTSIGDGKVSAVNALVQEIVGLSFDDFKKCIALPQGEFAQFVKAEKSERLKLIARLFGLEEYGEKLNARVREKYGFYLGQTQFCQGKLSGMEDVSKEAENSLKSALNESLSLQKAAEENFSRAQERYNLLRSAYEKGVRAAQVEKRLAELSARAEEISEKQQAIARYGGAAAAKKYGEEIQSLRDKILREREKSKMFEERGKSAAQKLADLEKRAETENFDAKINECGASLARAEYIKQDSELLKSKQTERDALKAEYKKFAMQAESAERELSDLTEEKRSLAAERQKAAALGDPETLLQKNFGGALLRGEYSKSFEYFGGRLEKLRADYPADGKLYFAVERELTEKQAHYRSLLEQTVEGRSPDEIFKSFQNLRETRDALTKREHRLELAEQEARRRKEEAGSKLAEITEKGARAKEEIDSLQTKINEVLGGHSDYNAFTAHLRASVSSYEKAKQEIAGALEKARAAQNEAAAAQKECEASVKLFTENLAAAEKNLAEELEKNGFQDLTEAQGLLARYPDIRKTQEETENFQREKLSLEGQRSAYADAASVSEEELASAKEEFENFSAARQKLFSDIGVFESRLKEVSGKLTEKLLIEKQLKHFQGRLDLLEKLRSLIKGNNFMEFIASEYLSDISASASETLLKLTGGRYFIRYKQGFFVGDNYNGGELRAVFTLSGGETFLVSLSLALSLSAAIYAKSLRPIEFFFLDEGFGTLDEKLVDTVMDSLEKLKNTHFSIGLISHVEELKHRIDNKIIVVGAAEGGSSKIQINY</sequence>
<dbReference type="GO" id="GO:0006302">
    <property type="term" value="P:double-strand break repair"/>
    <property type="evidence" value="ECO:0007669"/>
    <property type="project" value="InterPro"/>
</dbReference>
<proteinExistence type="inferred from homology"/>
<feature type="domain" description="Rad50/SbcC-type AAA" evidence="5">
    <location>
        <begin position="6"/>
        <end position="257"/>
    </location>
</feature>
<dbReference type="Proteomes" id="UP000291269">
    <property type="component" value="Unassembled WGS sequence"/>
</dbReference>
<dbReference type="GO" id="GO:0016887">
    <property type="term" value="F:ATP hydrolysis activity"/>
    <property type="evidence" value="ECO:0007669"/>
    <property type="project" value="InterPro"/>
</dbReference>
<dbReference type="OrthoDB" id="9795626at2"/>
<dbReference type="Pfam" id="PF13558">
    <property type="entry name" value="SbcC_Walker_B"/>
    <property type="match status" value="1"/>
</dbReference>